<reference evidence="1 2" key="1">
    <citation type="journal article" date="2011" name="Science">
        <title>The ecoresponsive genome of Daphnia pulex.</title>
        <authorList>
            <person name="Colbourne J.K."/>
            <person name="Pfrender M.E."/>
            <person name="Gilbert D."/>
            <person name="Thomas W.K."/>
            <person name="Tucker A."/>
            <person name="Oakley T.H."/>
            <person name="Tokishita S."/>
            <person name="Aerts A."/>
            <person name="Arnold G.J."/>
            <person name="Basu M.K."/>
            <person name="Bauer D.J."/>
            <person name="Caceres C.E."/>
            <person name="Carmel L."/>
            <person name="Casola C."/>
            <person name="Choi J.H."/>
            <person name="Detter J.C."/>
            <person name="Dong Q."/>
            <person name="Dusheyko S."/>
            <person name="Eads B.D."/>
            <person name="Frohlich T."/>
            <person name="Geiler-Samerotte K.A."/>
            <person name="Gerlach D."/>
            <person name="Hatcher P."/>
            <person name="Jogdeo S."/>
            <person name="Krijgsveld J."/>
            <person name="Kriventseva E.V."/>
            <person name="Kultz D."/>
            <person name="Laforsch C."/>
            <person name="Lindquist E."/>
            <person name="Lopez J."/>
            <person name="Manak J.R."/>
            <person name="Muller J."/>
            <person name="Pangilinan J."/>
            <person name="Patwardhan R.P."/>
            <person name="Pitluck S."/>
            <person name="Pritham E.J."/>
            <person name="Rechtsteiner A."/>
            <person name="Rho M."/>
            <person name="Rogozin I.B."/>
            <person name="Sakarya O."/>
            <person name="Salamov A."/>
            <person name="Schaack S."/>
            <person name="Shapiro H."/>
            <person name="Shiga Y."/>
            <person name="Skalitzky C."/>
            <person name="Smith Z."/>
            <person name="Souvorov A."/>
            <person name="Sung W."/>
            <person name="Tang Z."/>
            <person name="Tsuchiya D."/>
            <person name="Tu H."/>
            <person name="Vos H."/>
            <person name="Wang M."/>
            <person name="Wolf Y.I."/>
            <person name="Yamagata H."/>
            <person name="Yamada T."/>
            <person name="Ye Y."/>
            <person name="Shaw J.R."/>
            <person name="Andrews J."/>
            <person name="Crease T.J."/>
            <person name="Tang H."/>
            <person name="Lucas S.M."/>
            <person name="Robertson H.M."/>
            <person name="Bork P."/>
            <person name="Koonin E.V."/>
            <person name="Zdobnov E.M."/>
            <person name="Grigoriev I.V."/>
            <person name="Lynch M."/>
            <person name="Boore J.L."/>
        </authorList>
    </citation>
    <scope>NUCLEOTIDE SEQUENCE [LARGE SCALE GENOMIC DNA]</scope>
</reference>
<dbReference type="EMBL" id="GL732566">
    <property type="protein sequence ID" value="EFX76741.1"/>
    <property type="molecule type" value="Genomic_DNA"/>
</dbReference>
<sequence>MHPEHMEVKNRSSHLAFAWIKGHFSIRSNEEADRAVKLPAGFPEIMSTRPSVATQKKLDKHGKKMWQRQWSSPKTTTTFFGESRAEEVSLSKIRLDKLNLCHKRLLLCLYSRHQHAWKKTSLRVSEKLNSLNPNNSKVKMEVSALSAGPFYVSLPIEDFEVGENHVCVVYQPTGVGHHTCQNEFKFVYDGITIQSVMITVVGFGI</sequence>
<organism evidence="1 2">
    <name type="scientific">Daphnia pulex</name>
    <name type="common">Water flea</name>
    <dbReference type="NCBI Taxonomy" id="6669"/>
    <lineage>
        <taxon>Eukaryota</taxon>
        <taxon>Metazoa</taxon>
        <taxon>Ecdysozoa</taxon>
        <taxon>Arthropoda</taxon>
        <taxon>Crustacea</taxon>
        <taxon>Branchiopoda</taxon>
        <taxon>Diplostraca</taxon>
        <taxon>Cladocera</taxon>
        <taxon>Anomopoda</taxon>
        <taxon>Daphniidae</taxon>
        <taxon>Daphnia</taxon>
    </lineage>
</organism>
<keyword evidence="2" id="KW-1185">Reference proteome</keyword>
<dbReference type="InParanoid" id="E9GUK5"/>
<dbReference type="Proteomes" id="UP000000305">
    <property type="component" value="Unassembled WGS sequence"/>
</dbReference>
<gene>
    <name evidence="1" type="ORF">DAPPUDRAFT_106646</name>
</gene>
<dbReference type="AlphaFoldDB" id="E9GUK5"/>
<evidence type="ECO:0000313" key="2">
    <source>
        <dbReference type="Proteomes" id="UP000000305"/>
    </source>
</evidence>
<name>E9GUK5_DAPPU</name>
<evidence type="ECO:0000313" key="1">
    <source>
        <dbReference type="EMBL" id="EFX76741.1"/>
    </source>
</evidence>
<dbReference type="KEGG" id="dpx:DAPPUDRAFT_106646"/>
<dbReference type="OrthoDB" id="6403646at2759"/>
<accession>E9GUK5</accession>
<proteinExistence type="predicted"/>
<protein>
    <submittedName>
        <fullName evidence="1">Uncharacterized protein</fullName>
    </submittedName>
</protein>
<dbReference type="HOGENOM" id="CLU_1338769_0_0_1"/>